<name>A0AAC8QCV6_9BACT</name>
<dbReference type="GO" id="GO:0005524">
    <property type="term" value="F:ATP binding"/>
    <property type="evidence" value="ECO:0007669"/>
    <property type="project" value="UniProtKB-UniRule"/>
</dbReference>
<keyword evidence="4 7" id="KW-0547">Nucleotide-binding</keyword>
<evidence type="ECO:0000256" key="3">
    <source>
        <dbReference type="ARBA" id="ARBA00022679"/>
    </source>
</evidence>
<keyword evidence="6 7" id="KW-0067">ATP-binding</keyword>
<dbReference type="GO" id="GO:0004674">
    <property type="term" value="F:protein serine/threonine kinase activity"/>
    <property type="evidence" value="ECO:0007669"/>
    <property type="project" value="UniProtKB-KW"/>
</dbReference>
<dbReference type="SMART" id="SM00220">
    <property type="entry name" value="S_TKc"/>
    <property type="match status" value="1"/>
</dbReference>
<organism evidence="10 11">
    <name type="scientific">Archangium gephyra</name>
    <dbReference type="NCBI Taxonomy" id="48"/>
    <lineage>
        <taxon>Bacteria</taxon>
        <taxon>Pseudomonadati</taxon>
        <taxon>Myxococcota</taxon>
        <taxon>Myxococcia</taxon>
        <taxon>Myxococcales</taxon>
        <taxon>Cystobacterineae</taxon>
        <taxon>Archangiaceae</taxon>
        <taxon>Archangium</taxon>
    </lineage>
</organism>
<keyword evidence="2 10" id="KW-0723">Serine/threonine-protein kinase</keyword>
<keyword evidence="3" id="KW-0808">Transferase</keyword>
<sequence>MPPMTQPAASDIRVGAVLRDTYEISSLLGKGGMGTVFLARHRRLPGKLVAVKVLQNSASLNPELYARFRREAEIASQLGHPNIVEVLDFDTLQDGTPFLVMEYLRGESLEQRLERGPLPVDAALSIIRQVCSALQAAHRAGVVHRDLKPANVFLVPTDSGGVVSERVKLLDFGISKMLDSQTLQTQEAVLIGTPQYMAPEQALGKNSEVDARTDIFALGCIVYELLSGRPPFAGDGGSIVQVVFRIVHGQPEPLASLCPDLPSRVLGAVEKALAKSPQDRYPDVSSFVAELTGSPLQSLAGAPVPSFSSSRAASVPSRAADDGLGATHMPASTARFGAPAGPADDGLGATHMPASTARFGAPAAGADDGLGATHMPSSTARFPAPAAVATDDGLAATHVPSSTARFPAPAAVVTDELGLAATHVPSSTARIPAPVVQPPAASLVPASPAPAVVPVPAAGQVTAPPSALARSGPGMGVMAGAAVLLLAIVALVGWFATRSTGVPASGAPVPVAAKAPTATPASEIPAEPEVPAVPEPIAAPEPVAPVELQPPVATANKPSVRPSTSEAVPEEVREVLQQAERALAAGDTREAIRLAQSSQRKTLTPASFSVLTRAYCRQGDLGGAKRALREGIQRKMLSVKERRQLIRFCADSDIEL</sequence>
<dbReference type="AlphaFoldDB" id="A0AAC8QCV6"/>
<dbReference type="EC" id="2.7.11.1" evidence="1"/>
<dbReference type="EMBL" id="CP011509">
    <property type="protein sequence ID" value="AKJ05141.1"/>
    <property type="molecule type" value="Genomic_DNA"/>
</dbReference>
<evidence type="ECO:0000313" key="11">
    <source>
        <dbReference type="Proteomes" id="UP000035579"/>
    </source>
</evidence>
<keyword evidence="8" id="KW-0472">Membrane</keyword>
<evidence type="ECO:0000256" key="7">
    <source>
        <dbReference type="PROSITE-ProRule" id="PRU10141"/>
    </source>
</evidence>
<dbReference type="InterPro" id="IPR011009">
    <property type="entry name" value="Kinase-like_dom_sf"/>
</dbReference>
<dbReference type="Pfam" id="PF00069">
    <property type="entry name" value="Pkinase"/>
    <property type="match status" value="1"/>
</dbReference>
<dbReference type="KEGG" id="age:AA314_06767"/>
<keyword evidence="8" id="KW-0812">Transmembrane</keyword>
<dbReference type="FunFam" id="1.10.510.10:FF:000021">
    <property type="entry name" value="Serine/threonine protein kinase"/>
    <property type="match status" value="1"/>
</dbReference>
<evidence type="ECO:0000256" key="2">
    <source>
        <dbReference type="ARBA" id="ARBA00022527"/>
    </source>
</evidence>
<dbReference type="CDD" id="cd14014">
    <property type="entry name" value="STKc_PknB_like"/>
    <property type="match status" value="1"/>
</dbReference>
<keyword evidence="5 10" id="KW-0418">Kinase</keyword>
<evidence type="ECO:0000313" key="10">
    <source>
        <dbReference type="EMBL" id="AKJ05141.1"/>
    </source>
</evidence>
<dbReference type="Gene3D" id="1.10.510.10">
    <property type="entry name" value="Transferase(Phosphotransferase) domain 1"/>
    <property type="match status" value="1"/>
</dbReference>
<dbReference type="PROSITE" id="PS00108">
    <property type="entry name" value="PROTEIN_KINASE_ST"/>
    <property type="match status" value="1"/>
</dbReference>
<accession>A0AAC8QCV6</accession>
<evidence type="ECO:0000259" key="9">
    <source>
        <dbReference type="PROSITE" id="PS50011"/>
    </source>
</evidence>
<dbReference type="Proteomes" id="UP000035579">
    <property type="component" value="Chromosome"/>
</dbReference>
<dbReference type="PANTHER" id="PTHR43289">
    <property type="entry name" value="MITOGEN-ACTIVATED PROTEIN KINASE KINASE KINASE 20-RELATED"/>
    <property type="match status" value="1"/>
</dbReference>
<proteinExistence type="predicted"/>
<dbReference type="InterPro" id="IPR017441">
    <property type="entry name" value="Protein_kinase_ATP_BS"/>
</dbReference>
<feature type="domain" description="Protein kinase" evidence="9">
    <location>
        <begin position="22"/>
        <end position="292"/>
    </location>
</feature>
<evidence type="ECO:0000256" key="1">
    <source>
        <dbReference type="ARBA" id="ARBA00012513"/>
    </source>
</evidence>
<reference evidence="10 11" key="1">
    <citation type="submission" date="2015-05" db="EMBL/GenBank/DDBJ databases">
        <title>Genome assembly of Archangium gephyra DSM 2261.</title>
        <authorList>
            <person name="Sharma G."/>
            <person name="Subramanian S."/>
        </authorList>
    </citation>
    <scope>NUCLEOTIDE SEQUENCE [LARGE SCALE GENOMIC DNA]</scope>
    <source>
        <strain evidence="10 11">DSM 2261</strain>
    </source>
</reference>
<dbReference type="PROSITE" id="PS50011">
    <property type="entry name" value="PROTEIN_KINASE_DOM"/>
    <property type="match status" value="1"/>
</dbReference>
<dbReference type="InterPro" id="IPR008271">
    <property type="entry name" value="Ser/Thr_kinase_AS"/>
</dbReference>
<keyword evidence="8" id="KW-1133">Transmembrane helix</keyword>
<gene>
    <name evidence="10" type="ORF">AA314_06767</name>
</gene>
<dbReference type="PROSITE" id="PS00107">
    <property type="entry name" value="PROTEIN_KINASE_ATP"/>
    <property type="match status" value="1"/>
</dbReference>
<evidence type="ECO:0000256" key="8">
    <source>
        <dbReference type="SAM" id="Phobius"/>
    </source>
</evidence>
<feature type="transmembrane region" description="Helical" evidence="8">
    <location>
        <begin position="475"/>
        <end position="496"/>
    </location>
</feature>
<dbReference type="PANTHER" id="PTHR43289:SF6">
    <property type="entry name" value="SERINE_THREONINE-PROTEIN KINASE NEKL-3"/>
    <property type="match status" value="1"/>
</dbReference>
<protein>
    <recommendedName>
        <fullName evidence="1">non-specific serine/threonine protein kinase</fullName>
        <ecNumber evidence="1">2.7.11.1</ecNumber>
    </recommendedName>
</protein>
<evidence type="ECO:0000256" key="5">
    <source>
        <dbReference type="ARBA" id="ARBA00022777"/>
    </source>
</evidence>
<dbReference type="InterPro" id="IPR000719">
    <property type="entry name" value="Prot_kinase_dom"/>
</dbReference>
<evidence type="ECO:0000256" key="4">
    <source>
        <dbReference type="ARBA" id="ARBA00022741"/>
    </source>
</evidence>
<dbReference type="Gene3D" id="3.30.200.20">
    <property type="entry name" value="Phosphorylase Kinase, domain 1"/>
    <property type="match status" value="1"/>
</dbReference>
<evidence type="ECO:0000256" key="6">
    <source>
        <dbReference type="ARBA" id="ARBA00022840"/>
    </source>
</evidence>
<dbReference type="SUPFAM" id="SSF56112">
    <property type="entry name" value="Protein kinase-like (PK-like)"/>
    <property type="match status" value="1"/>
</dbReference>
<feature type="binding site" evidence="7">
    <location>
        <position position="52"/>
    </location>
    <ligand>
        <name>ATP</name>
        <dbReference type="ChEBI" id="CHEBI:30616"/>
    </ligand>
</feature>